<dbReference type="RefSeq" id="WP_277832453.1">
    <property type="nucleotide sequence ID" value="NZ_JAAIVF010000003.1"/>
</dbReference>
<protein>
    <submittedName>
        <fullName evidence="3">Alpha/beta hydrolase</fullName>
    </submittedName>
</protein>
<gene>
    <name evidence="3" type="ORF">NVS88_19905</name>
</gene>
<dbReference type="PANTHER" id="PTHR43433:SF4">
    <property type="entry name" value="NON-HEME CHLOROPEROXIDASE-RELATED"/>
    <property type="match status" value="1"/>
</dbReference>
<keyword evidence="4" id="KW-1185">Reference proteome</keyword>
<dbReference type="AlphaFoldDB" id="A0A9X4RJ61"/>
<dbReference type="SUPFAM" id="SSF53474">
    <property type="entry name" value="alpha/beta-Hydrolases"/>
    <property type="match status" value="1"/>
</dbReference>
<feature type="region of interest" description="Disordered" evidence="1">
    <location>
        <begin position="55"/>
        <end position="74"/>
    </location>
</feature>
<evidence type="ECO:0000259" key="2">
    <source>
        <dbReference type="Pfam" id="PF12697"/>
    </source>
</evidence>
<dbReference type="EMBL" id="JANRHA010000018">
    <property type="protein sequence ID" value="MDG3016821.1"/>
    <property type="molecule type" value="Genomic_DNA"/>
</dbReference>
<keyword evidence="3" id="KW-0378">Hydrolase</keyword>
<dbReference type="Proteomes" id="UP001152755">
    <property type="component" value="Unassembled WGS sequence"/>
</dbReference>
<dbReference type="GO" id="GO:0016787">
    <property type="term" value="F:hydrolase activity"/>
    <property type="evidence" value="ECO:0007669"/>
    <property type="project" value="UniProtKB-KW"/>
</dbReference>
<comment type="caution">
    <text evidence="3">The sequence shown here is derived from an EMBL/GenBank/DDBJ whole genome shotgun (WGS) entry which is preliminary data.</text>
</comment>
<accession>A0A9X4RJ61</accession>
<evidence type="ECO:0000256" key="1">
    <source>
        <dbReference type="SAM" id="MobiDB-lite"/>
    </source>
</evidence>
<organism evidence="3 4">
    <name type="scientific">Speluncibacter jeojiensis</name>
    <dbReference type="NCBI Taxonomy" id="2710754"/>
    <lineage>
        <taxon>Bacteria</taxon>
        <taxon>Bacillati</taxon>
        <taxon>Actinomycetota</taxon>
        <taxon>Actinomycetes</taxon>
        <taxon>Mycobacteriales</taxon>
        <taxon>Speluncibacteraceae</taxon>
        <taxon>Speluncibacter</taxon>
    </lineage>
</organism>
<dbReference type="InterPro" id="IPR050471">
    <property type="entry name" value="AB_hydrolase"/>
</dbReference>
<sequence>MATRRFTGRDGTELAWHETGAGRPLIFLPGFGGQGSRLLDYGPARALAARGHRVLAPDSRGSGDSAATNGSPRFSPDVLADDGFALIAHLGLGDGDYDLAGYSLGARIVVRMLARGARPGRAIVAGQGLAKISGPQQGGANHRALTAIVDGATIEPDSPEARQAQMISRTGGDPRAMLGVLDSLVPTPEPALRRIDVPTLVAIGDRDERDDADQLAALLPHARFVRVPGDHGSALAAPELAAEMVAFLAGG</sequence>
<feature type="domain" description="AB hydrolase-1" evidence="2">
    <location>
        <begin position="25"/>
        <end position="240"/>
    </location>
</feature>
<evidence type="ECO:0000313" key="4">
    <source>
        <dbReference type="Proteomes" id="UP001152755"/>
    </source>
</evidence>
<dbReference type="PANTHER" id="PTHR43433">
    <property type="entry name" value="HYDROLASE, ALPHA/BETA FOLD FAMILY PROTEIN"/>
    <property type="match status" value="1"/>
</dbReference>
<proteinExistence type="predicted"/>
<evidence type="ECO:0000313" key="3">
    <source>
        <dbReference type="EMBL" id="MDG3016821.1"/>
    </source>
</evidence>
<dbReference type="InterPro" id="IPR029058">
    <property type="entry name" value="AB_hydrolase_fold"/>
</dbReference>
<name>A0A9X4RJ61_9ACTN</name>
<dbReference type="Gene3D" id="3.40.50.1820">
    <property type="entry name" value="alpha/beta hydrolase"/>
    <property type="match status" value="1"/>
</dbReference>
<dbReference type="Pfam" id="PF12697">
    <property type="entry name" value="Abhydrolase_6"/>
    <property type="match status" value="1"/>
</dbReference>
<dbReference type="InterPro" id="IPR000073">
    <property type="entry name" value="AB_hydrolase_1"/>
</dbReference>
<reference evidence="3" key="1">
    <citation type="submission" date="2022-08" db="EMBL/GenBank/DDBJ databases">
        <title>Genome analysis of Corynebacteriales strain.</title>
        <authorList>
            <person name="Lee S.D."/>
        </authorList>
    </citation>
    <scope>NUCLEOTIDE SEQUENCE</scope>
    <source>
        <strain evidence="3">D3-21</strain>
    </source>
</reference>